<dbReference type="InterPro" id="IPR059073">
    <property type="entry name" value="TRMT11_N"/>
</dbReference>
<protein>
    <recommendedName>
        <fullName evidence="13">tRNA (guanine(10)-N(2))-methyltransferase TRMT11</fullName>
        <ecNumber evidence="12">2.1.1.214</ecNumber>
    </recommendedName>
    <alternativeName>
        <fullName evidence="14">tRNA methyltransferase 11 homolog</fullName>
    </alternativeName>
</protein>
<evidence type="ECO:0000256" key="5">
    <source>
        <dbReference type="ARBA" id="ARBA00022679"/>
    </source>
</evidence>
<keyword evidence="2" id="KW-0963">Cytoplasm</keyword>
<evidence type="ECO:0000313" key="18">
    <source>
        <dbReference type="EMBL" id="EDO46342.1"/>
    </source>
</evidence>
<reference evidence="18 19" key="1">
    <citation type="journal article" date="2007" name="Science">
        <title>Sea anemone genome reveals ancestral eumetazoan gene repertoire and genomic organization.</title>
        <authorList>
            <person name="Putnam N.H."/>
            <person name="Srivastava M."/>
            <person name="Hellsten U."/>
            <person name="Dirks B."/>
            <person name="Chapman J."/>
            <person name="Salamov A."/>
            <person name="Terry A."/>
            <person name="Shapiro H."/>
            <person name="Lindquist E."/>
            <person name="Kapitonov V.V."/>
            <person name="Jurka J."/>
            <person name="Genikhovich G."/>
            <person name="Grigoriev I.V."/>
            <person name="Lucas S.M."/>
            <person name="Steele R.E."/>
            <person name="Finnerty J.R."/>
            <person name="Technau U."/>
            <person name="Martindale M.Q."/>
            <person name="Rokhsar D.S."/>
        </authorList>
    </citation>
    <scope>NUCLEOTIDE SEQUENCE [LARGE SCALE GENOMIC DNA]</scope>
    <source>
        <strain evidence="19">CH2 X CH6</strain>
    </source>
</reference>
<feature type="domain" description="Ribosomal RNA large subunit methyltransferase K/L-like methyltransferase" evidence="16">
    <location>
        <begin position="183"/>
        <end position="310"/>
    </location>
</feature>
<dbReference type="STRING" id="45351.A7RQD1"/>
<dbReference type="SUPFAM" id="SSF53335">
    <property type="entry name" value="S-adenosyl-L-methionine-dependent methyltransferases"/>
    <property type="match status" value="1"/>
</dbReference>
<evidence type="ECO:0000256" key="3">
    <source>
        <dbReference type="ARBA" id="ARBA00022555"/>
    </source>
</evidence>
<comment type="similarity">
    <text evidence="15">Belongs to the class I-like SAM-binding methyltransferase superfamily. TRM11 methyltransferase family.</text>
</comment>
<evidence type="ECO:0000256" key="4">
    <source>
        <dbReference type="ARBA" id="ARBA00022603"/>
    </source>
</evidence>
<dbReference type="PhylomeDB" id="A7RQD1"/>
<dbReference type="OMA" id="AFNKWSR"/>
<dbReference type="PROSITE" id="PS00092">
    <property type="entry name" value="N6_MTASE"/>
    <property type="match status" value="1"/>
</dbReference>
<evidence type="ECO:0000256" key="14">
    <source>
        <dbReference type="ARBA" id="ARBA00075308"/>
    </source>
</evidence>
<evidence type="ECO:0000256" key="13">
    <source>
        <dbReference type="ARBA" id="ARBA00067484"/>
    </source>
</evidence>
<keyword evidence="5 15" id="KW-0808">Transferase</keyword>
<evidence type="ECO:0000313" key="19">
    <source>
        <dbReference type="Proteomes" id="UP000001593"/>
    </source>
</evidence>
<dbReference type="Gene3D" id="3.40.50.150">
    <property type="entry name" value="Vaccinia Virus protein VP39"/>
    <property type="match status" value="1"/>
</dbReference>
<dbReference type="GO" id="GO:0043527">
    <property type="term" value="C:tRNA methyltransferase complex"/>
    <property type="evidence" value="ECO:0007669"/>
    <property type="project" value="UniProtKB-ARBA"/>
</dbReference>
<dbReference type="InterPro" id="IPR016691">
    <property type="entry name" value="TRMT11"/>
</dbReference>
<evidence type="ECO:0000256" key="15">
    <source>
        <dbReference type="PROSITE-ProRule" id="PRU00959"/>
    </source>
</evidence>
<gene>
    <name evidence="18" type="ORF">NEMVEDRAFT_v1g161519</name>
</gene>
<proteinExistence type="inferred from homology"/>
<dbReference type="InterPro" id="IPR000241">
    <property type="entry name" value="RlmKL-like_Mtase"/>
</dbReference>
<evidence type="ECO:0000256" key="2">
    <source>
        <dbReference type="ARBA" id="ARBA00022490"/>
    </source>
</evidence>
<dbReference type="GO" id="GO:0032259">
    <property type="term" value="P:methylation"/>
    <property type="evidence" value="ECO:0007669"/>
    <property type="project" value="UniProtKB-UniRule"/>
</dbReference>
<evidence type="ECO:0000256" key="1">
    <source>
        <dbReference type="ARBA" id="ARBA00004496"/>
    </source>
</evidence>
<evidence type="ECO:0000256" key="8">
    <source>
        <dbReference type="ARBA" id="ARBA00022884"/>
    </source>
</evidence>
<dbReference type="InterPro" id="IPR029063">
    <property type="entry name" value="SAM-dependent_MTases_sf"/>
</dbReference>
<dbReference type="CDD" id="cd02440">
    <property type="entry name" value="AdoMet_MTases"/>
    <property type="match status" value="1"/>
</dbReference>
<organism evidence="18 19">
    <name type="scientific">Nematostella vectensis</name>
    <name type="common">Starlet sea anemone</name>
    <dbReference type="NCBI Taxonomy" id="45351"/>
    <lineage>
        <taxon>Eukaryota</taxon>
        <taxon>Metazoa</taxon>
        <taxon>Cnidaria</taxon>
        <taxon>Anthozoa</taxon>
        <taxon>Hexacorallia</taxon>
        <taxon>Actiniaria</taxon>
        <taxon>Edwardsiidae</taxon>
        <taxon>Nematostella</taxon>
    </lineage>
</organism>
<dbReference type="PIRSF" id="PIRSF017259">
    <property type="entry name" value="tRNA_mtfrase_TRM11"/>
    <property type="match status" value="1"/>
</dbReference>
<name>A7RQD1_NEMVE</name>
<dbReference type="GO" id="GO:0160102">
    <property type="term" value="F:tRNA (guanine(10)-N2)-methyltransferase activity"/>
    <property type="evidence" value="ECO:0007669"/>
    <property type="project" value="UniProtKB-EC"/>
</dbReference>
<evidence type="ECO:0000256" key="9">
    <source>
        <dbReference type="ARBA" id="ARBA00050985"/>
    </source>
</evidence>
<comment type="subcellular location">
    <subcellularLocation>
        <location evidence="1">Cytoplasm</location>
    </subcellularLocation>
</comment>
<dbReference type="PANTHER" id="PTHR13370">
    <property type="entry name" value="RNA METHYLASE-RELATED"/>
    <property type="match status" value="1"/>
</dbReference>
<dbReference type="Pfam" id="PF01170">
    <property type="entry name" value="UPF0020"/>
    <property type="match status" value="1"/>
</dbReference>
<dbReference type="HOGENOM" id="CLU_029646_0_0_1"/>
<dbReference type="PROSITE" id="PS51627">
    <property type="entry name" value="SAM_MT_TRM11"/>
    <property type="match status" value="1"/>
</dbReference>
<comment type="function">
    <text evidence="10">Catalytic subunit of the TRMT11-TRM112 methyltransferase complex, that specifically mediates the S-adenosyl-L-methionine-dependent N(2)-methylation of guanosine nucleotide at position 10 (m2G10) in tRNAs. This is one of the major tRNA (guanine-N(2))-methyltransferases.</text>
</comment>
<evidence type="ECO:0000256" key="10">
    <source>
        <dbReference type="ARBA" id="ARBA00056270"/>
    </source>
</evidence>
<keyword evidence="7 15" id="KW-0819">tRNA processing</keyword>
<evidence type="ECO:0000256" key="6">
    <source>
        <dbReference type="ARBA" id="ARBA00022691"/>
    </source>
</evidence>
<dbReference type="InParanoid" id="A7RQD1"/>
<dbReference type="GO" id="GO:0008033">
    <property type="term" value="P:tRNA processing"/>
    <property type="evidence" value="ECO:0007669"/>
    <property type="project" value="UniProtKB-UniRule"/>
</dbReference>
<sequence>MAVECVCLLAQEHVKFRIPELHSIASIHGINLSHDGSSEKISPFLKLKMPNLSCCQQILERSMTVRYILELWGSGSSVDELVRSLNQYPPDKMELYGNTTFRINIETYNKKISQGQKQEYIKVLSFLPLDGKVNLNNPEHEFSLLLDFGDDNNAATDKPCQLFFGRLIGQGQRHLLKKFSLKTRHFIGNTSMDPLLSFLMANQGKARPGTLIFDPFVGTGNILLACAHFGGHVIGSDIDKNLVQGRGCKSSRANCKWKARDEVMRTNFRQAGLEQLFVDAIIADASRSVLRATPIFDAIITDPPYGVREGVRKLKADNNSVDTPYPAIKLGRLSDVIISLLHFASCYLTLHGRLVFWLPVHRQSYDDGLLPLHPCLALVANSEQTLFRHISRRLITMEKIRPHQTDVTLETLTGQNIGFQSMCDRFRDNYFSSPS</sequence>
<dbReference type="Pfam" id="PF25904">
    <property type="entry name" value="Tmrp11_N"/>
    <property type="match status" value="1"/>
</dbReference>
<keyword evidence="3 15" id="KW-0820">tRNA-binding</keyword>
<dbReference type="EC" id="2.1.1.214" evidence="12"/>
<keyword evidence="8 15" id="KW-0694">RNA-binding</keyword>
<dbReference type="GO" id="GO:0005737">
    <property type="term" value="C:cytoplasm"/>
    <property type="evidence" value="ECO:0000318"/>
    <property type="project" value="GO_Central"/>
</dbReference>
<feature type="domain" description="tRNA (guanine(10)-N(2))-methyltransferase TRMT11 N-terminal" evidence="17">
    <location>
        <begin position="5"/>
        <end position="173"/>
    </location>
</feature>
<dbReference type="FunCoup" id="A7RQD1">
    <property type="interactions" value="317"/>
</dbReference>
<keyword evidence="4 15" id="KW-0489">Methyltransferase</keyword>
<dbReference type="GO" id="GO:0008168">
    <property type="term" value="F:methyltransferase activity"/>
    <property type="evidence" value="ECO:0000318"/>
    <property type="project" value="GO_Central"/>
</dbReference>
<dbReference type="AlphaFoldDB" id="A7RQD1"/>
<keyword evidence="6 15" id="KW-0949">S-adenosyl-L-methionine</keyword>
<comment type="catalytic activity">
    <reaction evidence="9">
        <text>guanosine(10) in tRNA + S-adenosyl-L-methionine = N(2)-methylguanosine(10) in tRNA + S-adenosyl-L-homocysteine + H(+)</text>
        <dbReference type="Rhea" id="RHEA:43128"/>
        <dbReference type="Rhea" id="RHEA-COMP:10355"/>
        <dbReference type="Rhea" id="RHEA-COMP:10357"/>
        <dbReference type="ChEBI" id="CHEBI:15378"/>
        <dbReference type="ChEBI" id="CHEBI:57856"/>
        <dbReference type="ChEBI" id="CHEBI:59789"/>
        <dbReference type="ChEBI" id="CHEBI:74269"/>
        <dbReference type="ChEBI" id="CHEBI:74481"/>
        <dbReference type="EC" id="2.1.1.214"/>
    </reaction>
    <physiologicalReaction direction="left-to-right" evidence="9">
        <dbReference type="Rhea" id="RHEA:43129"/>
    </physiologicalReaction>
</comment>
<dbReference type="eggNOG" id="KOG2671">
    <property type="taxonomic scope" value="Eukaryota"/>
</dbReference>
<evidence type="ECO:0000256" key="7">
    <source>
        <dbReference type="ARBA" id="ARBA00022694"/>
    </source>
</evidence>
<dbReference type="InterPro" id="IPR002052">
    <property type="entry name" value="DNA_methylase_N6_adenine_CS"/>
</dbReference>
<evidence type="ECO:0000256" key="12">
    <source>
        <dbReference type="ARBA" id="ARBA00066937"/>
    </source>
</evidence>
<keyword evidence="19" id="KW-1185">Reference proteome</keyword>
<dbReference type="PANTHER" id="PTHR13370:SF3">
    <property type="entry name" value="TRNA (GUANINE(10)-N2)-METHYLTRANSFERASE HOMOLOG"/>
    <property type="match status" value="1"/>
</dbReference>
<evidence type="ECO:0000259" key="17">
    <source>
        <dbReference type="Pfam" id="PF25904"/>
    </source>
</evidence>
<comment type="subunit">
    <text evidence="11">Part of the heterodimeric TRMT11-TRM112 methyltransferase complex; this complex forms an active tRNA methyltransferase, where TRMT112 acts as an activator of the catalytic subunit TRMT11.</text>
</comment>
<dbReference type="GO" id="GO:0000049">
    <property type="term" value="F:tRNA binding"/>
    <property type="evidence" value="ECO:0007669"/>
    <property type="project" value="UniProtKB-UniRule"/>
</dbReference>
<accession>A7RQD1</accession>
<dbReference type="Proteomes" id="UP000001593">
    <property type="component" value="Unassembled WGS sequence"/>
</dbReference>
<evidence type="ECO:0000256" key="11">
    <source>
        <dbReference type="ARBA" id="ARBA00065434"/>
    </source>
</evidence>
<dbReference type="EMBL" id="DS469528">
    <property type="protein sequence ID" value="EDO46342.1"/>
    <property type="molecule type" value="Genomic_DNA"/>
</dbReference>
<evidence type="ECO:0000259" key="16">
    <source>
        <dbReference type="Pfam" id="PF01170"/>
    </source>
</evidence>